<dbReference type="PROSITE" id="PS00028">
    <property type="entry name" value="ZINC_FINGER_C2H2_1"/>
    <property type="match status" value="4"/>
</dbReference>
<dbReference type="FunFam" id="3.30.160.60:FF:000065">
    <property type="entry name" value="B-cell CLL/lymphoma 6, member B"/>
    <property type="match status" value="1"/>
</dbReference>
<dbReference type="InterPro" id="IPR050331">
    <property type="entry name" value="Zinc_finger"/>
</dbReference>
<dbReference type="OrthoDB" id="8112353at2759"/>
<dbReference type="InterPro" id="IPR036236">
    <property type="entry name" value="Znf_C2H2_sf"/>
</dbReference>
<dbReference type="GO" id="GO:0005634">
    <property type="term" value="C:nucleus"/>
    <property type="evidence" value="ECO:0007669"/>
    <property type="project" value="UniProtKB-SubCell"/>
</dbReference>
<evidence type="ECO:0000256" key="10">
    <source>
        <dbReference type="PROSITE-ProRule" id="PRU00042"/>
    </source>
</evidence>
<evidence type="ECO:0000256" key="2">
    <source>
        <dbReference type="ARBA" id="ARBA00022723"/>
    </source>
</evidence>
<dbReference type="STRING" id="7244.B4LLD2"/>
<evidence type="ECO:0000256" key="5">
    <source>
        <dbReference type="ARBA" id="ARBA00022833"/>
    </source>
</evidence>
<dbReference type="SUPFAM" id="SSF57667">
    <property type="entry name" value="beta-beta-alpha zinc fingers"/>
    <property type="match status" value="2"/>
</dbReference>
<keyword evidence="8" id="KW-0804">Transcription</keyword>
<evidence type="ECO:0000313" key="13">
    <source>
        <dbReference type="Proteomes" id="UP000008792"/>
    </source>
</evidence>
<organism evidence="12 13">
    <name type="scientific">Drosophila virilis</name>
    <name type="common">Fruit fly</name>
    <dbReference type="NCBI Taxonomy" id="7244"/>
    <lineage>
        <taxon>Eukaryota</taxon>
        <taxon>Metazoa</taxon>
        <taxon>Ecdysozoa</taxon>
        <taxon>Arthropoda</taxon>
        <taxon>Hexapoda</taxon>
        <taxon>Insecta</taxon>
        <taxon>Pterygota</taxon>
        <taxon>Neoptera</taxon>
        <taxon>Endopterygota</taxon>
        <taxon>Diptera</taxon>
        <taxon>Brachycera</taxon>
        <taxon>Muscomorpha</taxon>
        <taxon>Ephydroidea</taxon>
        <taxon>Drosophilidae</taxon>
        <taxon>Drosophila</taxon>
    </lineage>
</organism>
<dbReference type="KEGG" id="dvi:6625262"/>
<keyword evidence="4 10" id="KW-0863">Zinc-finger</keyword>
<dbReference type="PANTHER" id="PTHR16515:SF49">
    <property type="entry name" value="GASTRULA ZINC FINGER PROTEIN XLCGF49.1-LIKE-RELATED"/>
    <property type="match status" value="1"/>
</dbReference>
<evidence type="ECO:0000256" key="9">
    <source>
        <dbReference type="ARBA" id="ARBA00023242"/>
    </source>
</evidence>
<evidence type="ECO:0000259" key="11">
    <source>
        <dbReference type="PROSITE" id="PS50157"/>
    </source>
</evidence>
<dbReference type="SMR" id="B4LLD2"/>
<dbReference type="PANTHER" id="PTHR16515">
    <property type="entry name" value="PR DOMAIN ZINC FINGER PROTEIN"/>
    <property type="match status" value="1"/>
</dbReference>
<keyword evidence="5" id="KW-0862">Zinc</keyword>
<evidence type="ECO:0000256" key="8">
    <source>
        <dbReference type="ARBA" id="ARBA00023163"/>
    </source>
</evidence>
<protein>
    <recommendedName>
        <fullName evidence="11">C2H2-type domain-containing protein</fullName>
    </recommendedName>
</protein>
<keyword evidence="2" id="KW-0479">Metal-binding</keyword>
<keyword evidence="6" id="KW-0805">Transcription regulation</keyword>
<evidence type="ECO:0000256" key="6">
    <source>
        <dbReference type="ARBA" id="ARBA00023015"/>
    </source>
</evidence>
<keyword evidence="3" id="KW-0677">Repeat</keyword>
<gene>
    <name evidence="12" type="primary">Dvir\GJ22299</name>
    <name evidence="12" type="ORF">Dvir_GJ22299</name>
</gene>
<dbReference type="Proteomes" id="UP000008792">
    <property type="component" value="Unassembled WGS sequence"/>
</dbReference>
<dbReference type="AlphaFoldDB" id="B4LLD2"/>
<evidence type="ECO:0000256" key="3">
    <source>
        <dbReference type="ARBA" id="ARBA00022737"/>
    </source>
</evidence>
<keyword evidence="9" id="KW-0539">Nucleus</keyword>
<dbReference type="EMBL" id="CH940648">
    <property type="protein sequence ID" value="EDW61884.2"/>
    <property type="molecule type" value="Genomic_DNA"/>
</dbReference>
<accession>B4LLD2</accession>
<dbReference type="PROSITE" id="PS50157">
    <property type="entry name" value="ZINC_FINGER_C2H2_2"/>
    <property type="match status" value="4"/>
</dbReference>
<evidence type="ECO:0000256" key="4">
    <source>
        <dbReference type="ARBA" id="ARBA00022771"/>
    </source>
</evidence>
<feature type="domain" description="C2H2-type" evidence="11">
    <location>
        <begin position="190"/>
        <end position="217"/>
    </location>
</feature>
<evidence type="ECO:0000256" key="7">
    <source>
        <dbReference type="ARBA" id="ARBA00023125"/>
    </source>
</evidence>
<dbReference type="InParanoid" id="B4LLD2"/>
<sequence length="279" mass="32896">MEAQFKDLWTCGFFLSKEPYKELAIRCFMCDRLCYTIREFQKHLALTHLNKEEEGINKPVSIKTSPLNNDPYLGLCEVETALQLAEVVSKINTCDRLEEEEISYENYCAEKLEYPITESIVDSVQQATTPATENIICEQSKKQEQCKKFKKRASKTKKDDFVCEQCGLIFKERFRLQEHQRVAHEKLRRFLCSKCPKTYARKTHLNDHMRSHSQQRDFVCNVCDKAFRRSQELTRHKLRHQPAKNYSCQRCDAKFRQHSGLYYHVKIKHSKHKVKAGAC</sequence>
<evidence type="ECO:0000256" key="1">
    <source>
        <dbReference type="ARBA" id="ARBA00004123"/>
    </source>
</evidence>
<evidence type="ECO:0000313" key="12">
    <source>
        <dbReference type="EMBL" id="EDW61884.2"/>
    </source>
</evidence>
<dbReference type="GO" id="GO:0003677">
    <property type="term" value="F:DNA binding"/>
    <property type="evidence" value="ECO:0007669"/>
    <property type="project" value="UniProtKB-KW"/>
</dbReference>
<feature type="domain" description="C2H2-type" evidence="11">
    <location>
        <begin position="161"/>
        <end position="189"/>
    </location>
</feature>
<dbReference type="HOGENOM" id="CLU_1220829_0_0_1"/>
<dbReference type="Gene3D" id="3.30.160.60">
    <property type="entry name" value="Classic Zinc Finger"/>
    <property type="match status" value="2"/>
</dbReference>
<reference evidence="12 13" key="1">
    <citation type="journal article" date="2007" name="Nature">
        <title>Evolution of genes and genomes on the Drosophila phylogeny.</title>
        <authorList>
            <consortium name="Drosophila 12 Genomes Consortium"/>
            <person name="Clark A.G."/>
            <person name="Eisen M.B."/>
            <person name="Smith D.R."/>
            <person name="Bergman C.M."/>
            <person name="Oliver B."/>
            <person name="Markow T.A."/>
            <person name="Kaufman T.C."/>
            <person name="Kellis M."/>
            <person name="Gelbart W."/>
            <person name="Iyer V.N."/>
            <person name="Pollard D.A."/>
            <person name="Sackton T.B."/>
            <person name="Larracuente A.M."/>
            <person name="Singh N.D."/>
            <person name="Abad J.P."/>
            <person name="Abt D.N."/>
            <person name="Adryan B."/>
            <person name="Aguade M."/>
            <person name="Akashi H."/>
            <person name="Anderson W.W."/>
            <person name="Aquadro C.F."/>
            <person name="Ardell D.H."/>
            <person name="Arguello R."/>
            <person name="Artieri C.G."/>
            <person name="Barbash D.A."/>
            <person name="Barker D."/>
            <person name="Barsanti P."/>
            <person name="Batterham P."/>
            <person name="Batzoglou S."/>
            <person name="Begun D."/>
            <person name="Bhutkar A."/>
            <person name="Blanco E."/>
            <person name="Bosak S.A."/>
            <person name="Bradley R.K."/>
            <person name="Brand A.D."/>
            <person name="Brent M.R."/>
            <person name="Brooks A.N."/>
            <person name="Brown R.H."/>
            <person name="Butlin R.K."/>
            <person name="Caggese C."/>
            <person name="Calvi B.R."/>
            <person name="Bernardo de Carvalho A."/>
            <person name="Caspi A."/>
            <person name="Castrezana S."/>
            <person name="Celniker S.E."/>
            <person name="Chang J.L."/>
            <person name="Chapple C."/>
            <person name="Chatterji S."/>
            <person name="Chinwalla A."/>
            <person name="Civetta A."/>
            <person name="Clifton S.W."/>
            <person name="Comeron J.M."/>
            <person name="Costello J.C."/>
            <person name="Coyne J.A."/>
            <person name="Daub J."/>
            <person name="David R.G."/>
            <person name="Delcher A.L."/>
            <person name="Delehaunty K."/>
            <person name="Do C.B."/>
            <person name="Ebling H."/>
            <person name="Edwards K."/>
            <person name="Eickbush T."/>
            <person name="Evans J.D."/>
            <person name="Filipski A."/>
            <person name="Findeiss S."/>
            <person name="Freyhult E."/>
            <person name="Fulton L."/>
            <person name="Fulton R."/>
            <person name="Garcia A.C."/>
            <person name="Gardiner A."/>
            <person name="Garfield D.A."/>
            <person name="Garvin B.E."/>
            <person name="Gibson G."/>
            <person name="Gilbert D."/>
            <person name="Gnerre S."/>
            <person name="Godfrey J."/>
            <person name="Good R."/>
            <person name="Gotea V."/>
            <person name="Gravely B."/>
            <person name="Greenberg A.J."/>
            <person name="Griffiths-Jones S."/>
            <person name="Gross S."/>
            <person name="Guigo R."/>
            <person name="Gustafson E.A."/>
            <person name="Haerty W."/>
            <person name="Hahn M.W."/>
            <person name="Halligan D.L."/>
            <person name="Halpern A.L."/>
            <person name="Halter G.M."/>
            <person name="Han M.V."/>
            <person name="Heger A."/>
            <person name="Hillier L."/>
            <person name="Hinrichs A.S."/>
            <person name="Holmes I."/>
            <person name="Hoskins R.A."/>
            <person name="Hubisz M.J."/>
            <person name="Hultmark D."/>
            <person name="Huntley M.A."/>
            <person name="Jaffe D.B."/>
            <person name="Jagadeeshan S."/>
            <person name="Jeck W.R."/>
            <person name="Johnson J."/>
            <person name="Jones C.D."/>
            <person name="Jordan W.C."/>
            <person name="Karpen G.H."/>
            <person name="Kataoka E."/>
            <person name="Keightley P.D."/>
            <person name="Kheradpour P."/>
            <person name="Kirkness E.F."/>
            <person name="Koerich L.B."/>
            <person name="Kristiansen K."/>
            <person name="Kudrna D."/>
            <person name="Kulathinal R.J."/>
            <person name="Kumar S."/>
            <person name="Kwok R."/>
            <person name="Lander E."/>
            <person name="Langley C.H."/>
            <person name="Lapoint R."/>
            <person name="Lazzaro B.P."/>
            <person name="Lee S.J."/>
            <person name="Levesque L."/>
            <person name="Li R."/>
            <person name="Lin C.F."/>
            <person name="Lin M.F."/>
            <person name="Lindblad-Toh K."/>
            <person name="Llopart A."/>
            <person name="Long M."/>
            <person name="Low L."/>
            <person name="Lozovsky E."/>
            <person name="Lu J."/>
            <person name="Luo M."/>
            <person name="Machado C.A."/>
            <person name="Makalowski W."/>
            <person name="Marzo M."/>
            <person name="Matsuda M."/>
            <person name="Matzkin L."/>
            <person name="McAllister B."/>
            <person name="McBride C.S."/>
            <person name="McKernan B."/>
            <person name="McKernan K."/>
            <person name="Mendez-Lago M."/>
            <person name="Minx P."/>
            <person name="Mollenhauer M.U."/>
            <person name="Montooth K."/>
            <person name="Mount S.M."/>
            <person name="Mu X."/>
            <person name="Myers E."/>
            <person name="Negre B."/>
            <person name="Newfeld S."/>
            <person name="Nielsen R."/>
            <person name="Noor M.A."/>
            <person name="O'Grady P."/>
            <person name="Pachter L."/>
            <person name="Papaceit M."/>
            <person name="Parisi M.J."/>
            <person name="Parisi M."/>
            <person name="Parts L."/>
            <person name="Pedersen J.S."/>
            <person name="Pesole G."/>
            <person name="Phillippy A.M."/>
            <person name="Ponting C.P."/>
            <person name="Pop M."/>
            <person name="Porcelli D."/>
            <person name="Powell J.R."/>
            <person name="Prohaska S."/>
            <person name="Pruitt K."/>
            <person name="Puig M."/>
            <person name="Quesneville H."/>
            <person name="Ram K.R."/>
            <person name="Rand D."/>
            <person name="Rasmussen M.D."/>
            <person name="Reed L.K."/>
            <person name="Reenan R."/>
            <person name="Reily A."/>
            <person name="Remington K.A."/>
            <person name="Rieger T.T."/>
            <person name="Ritchie M.G."/>
            <person name="Robin C."/>
            <person name="Rogers Y.H."/>
            <person name="Rohde C."/>
            <person name="Rozas J."/>
            <person name="Rubenfield M.J."/>
            <person name="Ruiz A."/>
            <person name="Russo S."/>
            <person name="Salzberg S.L."/>
            <person name="Sanchez-Gracia A."/>
            <person name="Saranga D.J."/>
            <person name="Sato H."/>
            <person name="Schaeffer S.W."/>
            <person name="Schatz M.C."/>
            <person name="Schlenke T."/>
            <person name="Schwartz R."/>
            <person name="Segarra C."/>
            <person name="Singh R.S."/>
            <person name="Sirot L."/>
            <person name="Sirota M."/>
            <person name="Sisneros N.B."/>
            <person name="Smith C.D."/>
            <person name="Smith T.F."/>
            <person name="Spieth J."/>
            <person name="Stage D.E."/>
            <person name="Stark A."/>
            <person name="Stephan W."/>
            <person name="Strausberg R.L."/>
            <person name="Strempel S."/>
            <person name="Sturgill D."/>
            <person name="Sutton G."/>
            <person name="Sutton G.G."/>
            <person name="Tao W."/>
            <person name="Teichmann S."/>
            <person name="Tobari Y.N."/>
            <person name="Tomimura Y."/>
            <person name="Tsolas J.M."/>
            <person name="Valente V.L."/>
            <person name="Venter E."/>
            <person name="Venter J.C."/>
            <person name="Vicario S."/>
            <person name="Vieira F.G."/>
            <person name="Vilella A.J."/>
            <person name="Villasante A."/>
            <person name="Walenz B."/>
            <person name="Wang J."/>
            <person name="Wasserman M."/>
            <person name="Watts T."/>
            <person name="Wilson D."/>
            <person name="Wilson R.K."/>
            <person name="Wing R.A."/>
            <person name="Wolfner M.F."/>
            <person name="Wong A."/>
            <person name="Wong G.K."/>
            <person name="Wu C.I."/>
            <person name="Wu G."/>
            <person name="Yamamoto D."/>
            <person name="Yang H.P."/>
            <person name="Yang S.P."/>
            <person name="Yorke J.A."/>
            <person name="Yoshida K."/>
            <person name="Zdobnov E."/>
            <person name="Zhang P."/>
            <person name="Zhang Y."/>
            <person name="Zimin A.V."/>
            <person name="Baldwin J."/>
            <person name="Abdouelleil A."/>
            <person name="Abdulkadir J."/>
            <person name="Abebe A."/>
            <person name="Abera B."/>
            <person name="Abreu J."/>
            <person name="Acer S.C."/>
            <person name="Aftuck L."/>
            <person name="Alexander A."/>
            <person name="An P."/>
            <person name="Anderson E."/>
            <person name="Anderson S."/>
            <person name="Arachi H."/>
            <person name="Azer M."/>
            <person name="Bachantsang P."/>
            <person name="Barry A."/>
            <person name="Bayul T."/>
            <person name="Berlin A."/>
            <person name="Bessette D."/>
            <person name="Bloom T."/>
            <person name="Blye J."/>
            <person name="Boguslavskiy L."/>
            <person name="Bonnet C."/>
            <person name="Boukhgalter B."/>
            <person name="Bourzgui I."/>
            <person name="Brown A."/>
            <person name="Cahill P."/>
            <person name="Channer S."/>
            <person name="Cheshatsang Y."/>
            <person name="Chuda L."/>
            <person name="Citroen M."/>
            <person name="Collymore A."/>
            <person name="Cooke P."/>
            <person name="Costello M."/>
            <person name="D'Aco K."/>
            <person name="Daza R."/>
            <person name="De Haan G."/>
            <person name="DeGray S."/>
            <person name="DeMaso C."/>
            <person name="Dhargay N."/>
            <person name="Dooley K."/>
            <person name="Dooley E."/>
            <person name="Doricent M."/>
            <person name="Dorje P."/>
            <person name="Dorjee K."/>
            <person name="Dupes A."/>
            <person name="Elong R."/>
            <person name="Falk J."/>
            <person name="Farina A."/>
            <person name="Faro S."/>
            <person name="Ferguson D."/>
            <person name="Fisher S."/>
            <person name="Foley C.D."/>
            <person name="Franke A."/>
            <person name="Friedrich D."/>
            <person name="Gadbois L."/>
            <person name="Gearin G."/>
            <person name="Gearin C.R."/>
            <person name="Giannoukos G."/>
            <person name="Goode T."/>
            <person name="Graham J."/>
            <person name="Grandbois E."/>
            <person name="Grewal S."/>
            <person name="Gyaltsen K."/>
            <person name="Hafez N."/>
            <person name="Hagos B."/>
            <person name="Hall J."/>
            <person name="Henson C."/>
            <person name="Hollinger A."/>
            <person name="Honan T."/>
            <person name="Huard M.D."/>
            <person name="Hughes L."/>
            <person name="Hurhula B."/>
            <person name="Husby M.E."/>
            <person name="Kamat A."/>
            <person name="Kanga B."/>
            <person name="Kashin S."/>
            <person name="Khazanovich D."/>
            <person name="Kisner P."/>
            <person name="Lance K."/>
            <person name="Lara M."/>
            <person name="Lee W."/>
            <person name="Lennon N."/>
            <person name="Letendre F."/>
            <person name="LeVine R."/>
            <person name="Lipovsky A."/>
            <person name="Liu X."/>
            <person name="Liu J."/>
            <person name="Liu S."/>
            <person name="Lokyitsang T."/>
            <person name="Lokyitsang Y."/>
            <person name="Lubonja R."/>
            <person name="Lui A."/>
            <person name="MacDonald P."/>
            <person name="Magnisalis V."/>
            <person name="Maru K."/>
            <person name="Matthews C."/>
            <person name="McCusker W."/>
            <person name="McDonough S."/>
            <person name="Mehta T."/>
            <person name="Meldrim J."/>
            <person name="Meneus L."/>
            <person name="Mihai O."/>
            <person name="Mihalev A."/>
            <person name="Mihova T."/>
            <person name="Mittelman R."/>
            <person name="Mlenga V."/>
            <person name="Montmayeur A."/>
            <person name="Mulrain L."/>
            <person name="Navidi A."/>
            <person name="Naylor J."/>
            <person name="Negash T."/>
            <person name="Nguyen T."/>
            <person name="Nguyen N."/>
            <person name="Nicol R."/>
            <person name="Norbu C."/>
            <person name="Norbu N."/>
            <person name="Novod N."/>
            <person name="O'Neill B."/>
            <person name="Osman S."/>
            <person name="Markiewicz E."/>
            <person name="Oyono O.L."/>
            <person name="Patti C."/>
            <person name="Phunkhang P."/>
            <person name="Pierre F."/>
            <person name="Priest M."/>
            <person name="Raghuraman S."/>
            <person name="Rege F."/>
            <person name="Reyes R."/>
            <person name="Rise C."/>
            <person name="Rogov P."/>
            <person name="Ross K."/>
            <person name="Ryan E."/>
            <person name="Settipalli S."/>
            <person name="Shea T."/>
            <person name="Sherpa N."/>
            <person name="Shi L."/>
            <person name="Shih D."/>
            <person name="Sparrow T."/>
            <person name="Spaulding J."/>
            <person name="Stalker J."/>
            <person name="Stange-Thomann N."/>
            <person name="Stavropoulos S."/>
            <person name="Stone C."/>
            <person name="Strader C."/>
            <person name="Tesfaye S."/>
            <person name="Thomson T."/>
            <person name="Thoulutsang Y."/>
            <person name="Thoulutsang D."/>
            <person name="Topham K."/>
            <person name="Topping I."/>
            <person name="Tsamla T."/>
            <person name="Vassiliev H."/>
            <person name="Vo A."/>
            <person name="Wangchuk T."/>
            <person name="Wangdi T."/>
            <person name="Weiand M."/>
            <person name="Wilkinson J."/>
            <person name="Wilson A."/>
            <person name="Yadav S."/>
            <person name="Young G."/>
            <person name="Yu Q."/>
            <person name="Zembek L."/>
            <person name="Zhong D."/>
            <person name="Zimmer A."/>
            <person name="Zwirko Z."/>
            <person name="Jaffe D.B."/>
            <person name="Alvarez P."/>
            <person name="Brockman W."/>
            <person name="Butler J."/>
            <person name="Chin C."/>
            <person name="Gnerre S."/>
            <person name="Grabherr M."/>
            <person name="Kleber M."/>
            <person name="Mauceli E."/>
            <person name="MacCallum I."/>
        </authorList>
    </citation>
    <scope>NUCLEOTIDE SEQUENCE [LARGE SCALE GENOMIC DNA]</scope>
    <source>
        <strain evidence="13">Tucson 15010-1051.87</strain>
    </source>
</reference>
<keyword evidence="7" id="KW-0238">DNA-binding</keyword>
<dbReference type="GO" id="GO:0010468">
    <property type="term" value="P:regulation of gene expression"/>
    <property type="evidence" value="ECO:0007669"/>
    <property type="project" value="TreeGrafter"/>
</dbReference>
<comment type="subcellular location">
    <subcellularLocation>
        <location evidence="1">Nucleus</location>
    </subcellularLocation>
</comment>
<feature type="domain" description="C2H2-type" evidence="11">
    <location>
        <begin position="246"/>
        <end position="274"/>
    </location>
</feature>
<dbReference type="GO" id="GO:0008270">
    <property type="term" value="F:zinc ion binding"/>
    <property type="evidence" value="ECO:0007669"/>
    <property type="project" value="UniProtKB-KW"/>
</dbReference>
<proteinExistence type="predicted"/>
<feature type="domain" description="C2H2-type" evidence="11">
    <location>
        <begin position="218"/>
        <end position="245"/>
    </location>
</feature>
<dbReference type="SMART" id="SM00355">
    <property type="entry name" value="ZnF_C2H2"/>
    <property type="match status" value="5"/>
</dbReference>
<dbReference type="InterPro" id="IPR013087">
    <property type="entry name" value="Znf_C2H2_type"/>
</dbReference>
<name>B4LLD2_DROVI</name>
<keyword evidence="13" id="KW-1185">Reference proteome</keyword>
<dbReference type="Pfam" id="PF00096">
    <property type="entry name" value="zf-C2H2"/>
    <property type="match status" value="3"/>
</dbReference>